<feature type="transmembrane region" description="Helical" evidence="3">
    <location>
        <begin position="368"/>
        <end position="388"/>
    </location>
</feature>
<evidence type="ECO:0000259" key="4">
    <source>
        <dbReference type="PROSITE" id="PS50850"/>
    </source>
</evidence>
<dbReference type="PANTHER" id="PTHR11388:SF142">
    <property type="entry name" value="SOLUTE CARRIER ORGANIC ANION TRANSPORTER FAMILY MEMBER 5A1"/>
    <property type="match status" value="1"/>
</dbReference>
<feature type="transmembrane region" description="Helical" evidence="3">
    <location>
        <begin position="198"/>
        <end position="225"/>
    </location>
</feature>
<evidence type="ECO:0000256" key="2">
    <source>
        <dbReference type="ARBA" id="ARBA00023157"/>
    </source>
</evidence>
<keyword evidence="3" id="KW-0813">Transport</keyword>
<feature type="transmembrane region" description="Helical" evidence="3">
    <location>
        <begin position="615"/>
        <end position="636"/>
    </location>
</feature>
<keyword evidence="3" id="KW-1133">Transmembrane helix</keyword>
<organism evidence="5 6">
    <name type="scientific">Wuchereria bancrofti</name>
    <dbReference type="NCBI Taxonomy" id="6293"/>
    <lineage>
        <taxon>Eukaryota</taxon>
        <taxon>Metazoa</taxon>
        <taxon>Ecdysozoa</taxon>
        <taxon>Nematoda</taxon>
        <taxon>Chromadorea</taxon>
        <taxon>Rhabditida</taxon>
        <taxon>Spirurina</taxon>
        <taxon>Spiruromorpha</taxon>
        <taxon>Filarioidea</taxon>
        <taxon>Onchocercidae</taxon>
        <taxon>Wuchereria</taxon>
    </lineage>
</organism>
<feature type="transmembrane region" description="Helical" evidence="3">
    <location>
        <begin position="245"/>
        <end position="267"/>
    </location>
</feature>
<feature type="transmembrane region" description="Helical" evidence="3">
    <location>
        <begin position="562"/>
        <end position="585"/>
    </location>
</feature>
<feature type="transmembrane region" description="Helical" evidence="3">
    <location>
        <begin position="158"/>
        <end position="186"/>
    </location>
</feature>
<protein>
    <recommendedName>
        <fullName evidence="3">Solute carrier organic anion transporter family member</fullName>
    </recommendedName>
</protein>
<dbReference type="Proteomes" id="UP000093561">
    <property type="component" value="Unassembled WGS sequence"/>
</dbReference>
<keyword evidence="3" id="KW-0406">Ion transport</keyword>
<feature type="transmembrane region" description="Helical" evidence="3">
    <location>
        <begin position="66"/>
        <end position="85"/>
    </location>
</feature>
<dbReference type="SUPFAM" id="SSF103473">
    <property type="entry name" value="MFS general substrate transporter"/>
    <property type="match status" value="3"/>
</dbReference>
<comment type="similarity">
    <text evidence="3">Belongs to the organo anion transporter (TC 2.A.60) family.</text>
</comment>
<dbReference type="InterPro" id="IPR020846">
    <property type="entry name" value="MFS_dom"/>
</dbReference>
<dbReference type="InterPro" id="IPR004156">
    <property type="entry name" value="OATP"/>
</dbReference>
<dbReference type="WBParaSite" id="mrna-Wban_01914">
    <property type="protein sequence ID" value="mrna-Wban_01914"/>
    <property type="gene ID" value="Wban_01914"/>
</dbReference>
<evidence type="ECO:0000313" key="5">
    <source>
        <dbReference type="Proteomes" id="UP000093561"/>
    </source>
</evidence>
<dbReference type="GO" id="GO:0016323">
    <property type="term" value="C:basolateral plasma membrane"/>
    <property type="evidence" value="ECO:0007669"/>
    <property type="project" value="TreeGrafter"/>
</dbReference>
<dbReference type="InterPro" id="IPR036259">
    <property type="entry name" value="MFS_trans_sf"/>
</dbReference>
<sequence length="670" mass="75269">MQYETPILLPRKRQLSRKKIVPSVECFLVTMLFVIAVQGTYLAYVVGILTNLERRFGISSKKSGSLLSFYDIGHTVSVVLIGFLANDKHLPRITATGVLLSAVSMFVLALPVVLFGAESSDEVSLSHEHEYILRNICDPARVINGSEKNCELQEKEHFWAFCILIVGQILAGIAAAPFNTVAYVYVDNNLEDKTKSPFYLSLLSSMYAFAPAFGFALSAVITRLYTTIFDVPSSVAINNDEWIGAWWLGFVIFGLFYLAAIVPLLFFPKNLLKHNSSSFEMQQLRNKCSHDHDDHQLSFLGNEERSKETFCGQFKAAVTEFPGLIKNRVFISMIIGWMFGSYLTSGYCTYLPKYIETQFGHSASVADTYAGLVSIGSIAVSTALGGYLLTKFNPSPRKALLFLIATWLIIVITYLIGAIVGCNESQVKQLLIGAINQEKFIDKLECNLECQCNQVDLFNPVNHHAVNYFSPCHAGCREYNSHLQKICFNFCFYSICIFFTWNLCLCADNGPVETGLYMDECNAIFTYIATMFTGLFLGNLFFMTTMMIVLRSVYDDEKVLALSFASCTTNIMGFIPGPIIFGWIIDEDCLLWHSKCPHDRGNCVIYDNKAFRQSFHLTSAGFQFLAVISVVICYIFSHKFTFPEEEGEEEMYDEYVAKQADGSYVVQTVL</sequence>
<evidence type="ECO:0000313" key="6">
    <source>
        <dbReference type="WBParaSite" id="mrna-Wban_01914"/>
    </source>
</evidence>
<dbReference type="GO" id="GO:0015347">
    <property type="term" value="F:sodium-independent organic anion transmembrane transporter activity"/>
    <property type="evidence" value="ECO:0007669"/>
    <property type="project" value="TreeGrafter"/>
</dbReference>
<feature type="transmembrane region" description="Helical" evidence="3">
    <location>
        <begin position="400"/>
        <end position="421"/>
    </location>
</feature>
<comment type="subcellular location">
    <subcellularLocation>
        <location evidence="3">Cell membrane</location>
        <topology evidence="3">Multi-pass membrane protein</topology>
    </subcellularLocation>
    <subcellularLocation>
        <location evidence="1">Membrane</location>
        <topology evidence="1">Multi-pass membrane protein</topology>
    </subcellularLocation>
</comment>
<dbReference type="Pfam" id="PF03137">
    <property type="entry name" value="OATP"/>
    <property type="match status" value="1"/>
</dbReference>
<feature type="transmembrane region" description="Helical" evidence="3">
    <location>
        <begin position="329"/>
        <end position="348"/>
    </location>
</feature>
<reference evidence="5" key="1">
    <citation type="submission" date="2015-03" db="EMBL/GenBank/DDBJ databases">
        <title>Wuchereria bancrofti Genome Sequencing Papua New Guinea Strain.</title>
        <authorList>
            <person name="Small S.T."/>
            <person name="Serre D."/>
            <person name="Zimmerman P.A."/>
        </authorList>
    </citation>
    <scope>NUCLEOTIDE SEQUENCE [LARGE SCALE GENOMIC DNA]</scope>
    <source>
        <strain evidence="5">pt0022</strain>
    </source>
</reference>
<reference evidence="5" key="2">
    <citation type="journal article" date="2016" name="Mol. Ecol.">
        <title>Population genomics of the filarial nematode parasite Wuchereria bancrofti from mosquitoes.</title>
        <authorList>
            <person name="Small S.T."/>
            <person name="Reimer L.J."/>
            <person name="Tisch D.J."/>
            <person name="King C.L."/>
            <person name="Christensen B.M."/>
            <person name="Siba P.M."/>
            <person name="Kazura J.W."/>
            <person name="Serre D."/>
            <person name="Zimmerman P.A."/>
        </authorList>
    </citation>
    <scope>NUCLEOTIDE SEQUENCE</scope>
    <source>
        <strain evidence="5">pt0022</strain>
    </source>
</reference>
<dbReference type="PROSITE" id="PS50850">
    <property type="entry name" value="MFS"/>
    <property type="match status" value="1"/>
</dbReference>
<keyword evidence="3" id="KW-0472">Membrane</keyword>
<feature type="transmembrane region" description="Helical" evidence="3">
    <location>
        <begin position="524"/>
        <end position="550"/>
    </location>
</feature>
<dbReference type="GO" id="GO:0006811">
    <property type="term" value="P:monoatomic ion transport"/>
    <property type="evidence" value="ECO:0007669"/>
    <property type="project" value="UniProtKB-KW"/>
</dbReference>
<feature type="transmembrane region" description="Helical" evidence="3">
    <location>
        <begin position="97"/>
        <end position="117"/>
    </location>
</feature>
<name>A0AAF5PK87_WUCBA</name>
<feature type="domain" description="Major facilitator superfamily (MFS) profile" evidence="4">
    <location>
        <begin position="27"/>
        <end position="641"/>
    </location>
</feature>
<keyword evidence="3" id="KW-0812">Transmembrane</keyword>
<dbReference type="AlphaFoldDB" id="A0AAF5PK87"/>
<dbReference type="GO" id="GO:0043252">
    <property type="term" value="P:sodium-independent organic anion transport"/>
    <property type="evidence" value="ECO:0007669"/>
    <property type="project" value="TreeGrafter"/>
</dbReference>
<dbReference type="CDD" id="cd17336">
    <property type="entry name" value="MFS_SLCO_OATP"/>
    <property type="match status" value="1"/>
</dbReference>
<reference evidence="6" key="3">
    <citation type="submission" date="2024-02" db="UniProtKB">
        <authorList>
            <consortium name="WormBaseParasite"/>
        </authorList>
    </citation>
    <scope>IDENTIFICATION</scope>
    <source>
        <strain evidence="6">pt0022</strain>
    </source>
</reference>
<feature type="transmembrane region" description="Helical" evidence="3">
    <location>
        <begin position="20"/>
        <end position="46"/>
    </location>
</feature>
<accession>A0AAF5PK87</accession>
<dbReference type="Gene3D" id="1.20.1250.20">
    <property type="entry name" value="MFS general substrate transporter like domains"/>
    <property type="match status" value="1"/>
</dbReference>
<evidence type="ECO:0000256" key="3">
    <source>
        <dbReference type="RuleBase" id="RU362056"/>
    </source>
</evidence>
<dbReference type="PANTHER" id="PTHR11388">
    <property type="entry name" value="ORGANIC ANION TRANSPORTER"/>
    <property type="match status" value="1"/>
</dbReference>
<dbReference type="NCBIfam" id="TIGR00805">
    <property type="entry name" value="oat"/>
    <property type="match status" value="1"/>
</dbReference>
<proteinExistence type="inferred from homology"/>
<keyword evidence="2" id="KW-1015">Disulfide bond</keyword>
<evidence type="ECO:0000256" key="1">
    <source>
        <dbReference type="ARBA" id="ARBA00004141"/>
    </source>
</evidence>